<feature type="transmembrane region" description="Helical" evidence="1">
    <location>
        <begin position="37"/>
        <end position="62"/>
    </location>
</feature>
<protein>
    <submittedName>
        <fullName evidence="3">G_PROTEIN_RECEP_F1_2 domain-containing protein</fullName>
    </submittedName>
</protein>
<dbReference type="Proteomes" id="UP000036681">
    <property type="component" value="Unplaced"/>
</dbReference>
<keyword evidence="1" id="KW-0472">Membrane</keyword>
<sequence>MAPLMLEITVYVLLGFVLLLSNVPPLVAILWDRELRIRYAVLAALLFPCCVNGGHCIGQAILRIFATTTHRTPIARSAIFCLTKIEDMSLWQTRRKIHVSLRLTTRSRHLNETFLQELFAIKL</sequence>
<accession>A0A0M3I5J5</accession>
<evidence type="ECO:0000313" key="2">
    <source>
        <dbReference type="Proteomes" id="UP000036681"/>
    </source>
</evidence>
<reference evidence="3" key="1">
    <citation type="submission" date="2017-02" db="UniProtKB">
        <authorList>
            <consortium name="WormBaseParasite"/>
        </authorList>
    </citation>
    <scope>IDENTIFICATION</scope>
</reference>
<feature type="transmembrane region" description="Helical" evidence="1">
    <location>
        <begin position="12"/>
        <end position="31"/>
    </location>
</feature>
<organism evidence="2 3">
    <name type="scientific">Ascaris lumbricoides</name>
    <name type="common">Giant roundworm</name>
    <dbReference type="NCBI Taxonomy" id="6252"/>
    <lineage>
        <taxon>Eukaryota</taxon>
        <taxon>Metazoa</taxon>
        <taxon>Ecdysozoa</taxon>
        <taxon>Nematoda</taxon>
        <taxon>Chromadorea</taxon>
        <taxon>Rhabditida</taxon>
        <taxon>Spirurina</taxon>
        <taxon>Ascaridomorpha</taxon>
        <taxon>Ascaridoidea</taxon>
        <taxon>Ascarididae</taxon>
        <taxon>Ascaris</taxon>
    </lineage>
</organism>
<name>A0A0M3I5J5_ASCLU</name>
<keyword evidence="1" id="KW-0812">Transmembrane</keyword>
<evidence type="ECO:0000313" key="3">
    <source>
        <dbReference type="WBParaSite" id="ALUE_0001222301-mRNA-1"/>
    </source>
</evidence>
<proteinExistence type="predicted"/>
<dbReference type="AlphaFoldDB" id="A0A0M3I5J5"/>
<keyword evidence="1" id="KW-1133">Transmembrane helix</keyword>
<dbReference type="WBParaSite" id="ALUE_0001222301-mRNA-1">
    <property type="protein sequence ID" value="ALUE_0001222301-mRNA-1"/>
    <property type="gene ID" value="ALUE_0001222301"/>
</dbReference>
<evidence type="ECO:0000256" key="1">
    <source>
        <dbReference type="SAM" id="Phobius"/>
    </source>
</evidence>
<keyword evidence="2" id="KW-1185">Reference proteome</keyword>